<reference evidence="2" key="1">
    <citation type="submission" date="2023-07" db="EMBL/GenBank/DDBJ databases">
        <authorList>
            <person name="Colorado M.A."/>
            <person name="Villamil L.M."/>
            <person name="Melo J.F."/>
            <person name="Rodriguez J.A."/>
            <person name="Ruiz R.Y."/>
        </authorList>
    </citation>
    <scope>NUCLEOTIDE SEQUENCE [LARGE SCALE GENOMIC DNA]</scope>
    <source>
        <strain evidence="2">C33</strain>
    </source>
</reference>
<name>A0ABU4WG78_9FUSO</name>
<evidence type="ECO:0000313" key="2">
    <source>
        <dbReference type="Proteomes" id="UP001279681"/>
    </source>
</evidence>
<comment type="caution">
    <text evidence="1">The sequence shown here is derived from an EMBL/GenBank/DDBJ whole genome shotgun (WGS) entry which is preliminary data.</text>
</comment>
<dbReference type="Proteomes" id="UP001279681">
    <property type="component" value="Unassembled WGS sequence"/>
</dbReference>
<keyword evidence="2" id="KW-1185">Reference proteome</keyword>
<protein>
    <submittedName>
        <fullName evidence="1">Uncharacterized protein</fullName>
    </submittedName>
</protein>
<dbReference type="EMBL" id="JAVIKH010000052">
    <property type="protein sequence ID" value="MDX8337478.1"/>
    <property type="molecule type" value="Genomic_DNA"/>
</dbReference>
<accession>A0ABU4WG78</accession>
<dbReference type="RefSeq" id="WP_320314803.1">
    <property type="nucleotide sequence ID" value="NZ_JAVIKH010000052.1"/>
</dbReference>
<evidence type="ECO:0000313" key="1">
    <source>
        <dbReference type="EMBL" id="MDX8337478.1"/>
    </source>
</evidence>
<organism evidence="1 2">
    <name type="scientific">Candidatus Cetobacterium colombiensis</name>
    <dbReference type="NCBI Taxonomy" id="3073100"/>
    <lineage>
        <taxon>Bacteria</taxon>
        <taxon>Fusobacteriati</taxon>
        <taxon>Fusobacteriota</taxon>
        <taxon>Fusobacteriia</taxon>
        <taxon>Fusobacteriales</taxon>
        <taxon>Fusobacteriaceae</taxon>
        <taxon>Cetobacterium</taxon>
    </lineage>
</organism>
<gene>
    <name evidence="1" type="ORF">RFV38_13415</name>
</gene>
<proteinExistence type="predicted"/>
<sequence length="257" mass="29731">MHFFHDDLAKKIGVDEAIFLQNLYYLCKQNLLKEKIEENSKISITMSRTKILEYQGYFSYAAVRRISQRLIELNLLETTQDKTSLSYSLTLNGWITMLFLDKESELKKIATASAKFSNTHLSNFINHLLILANDVSNLTEVLLKSTEVVSKSADIIYIENRNLIEQNRKIEKMDSENLKNFLDEIHTIILENCILKKRIEKSFENIKNYQTQIIIPAIEKYGSLNVLKALKNTSEQFLPHSSPVGNFYSNLSELNIL</sequence>